<sequence>MWTLSVLKIFFFFSAWIVVWLPLAIPLSKKINYQFSQVPTVKQKIVLLASLYPFALIIMGLMIRWEGVSWSTIGWKWELEGLAFLIWGVLLALASLIVVFSLEFAGGLITWHWQNSPRLVSLVLPVFCLGLGISFVEESIFRGFLINELIVDFPYWLSAIASSIIFALLHLVWEREKTIPQLPGLWLMGMVLVLARIVAGGNIGLAWGLHTGWILGLTCLDSAELISYNTDDKNWLTGIARQPLAGVFGILCLLVVGGLLLVIDRF</sequence>
<feature type="transmembrane region" description="Helical" evidence="1">
    <location>
        <begin position="117"/>
        <end position="135"/>
    </location>
</feature>
<keyword evidence="1" id="KW-0812">Transmembrane</keyword>
<keyword evidence="4" id="KW-1185">Reference proteome</keyword>
<keyword evidence="1" id="KW-0472">Membrane</keyword>
<dbReference type="GO" id="GO:0080120">
    <property type="term" value="P:CAAX-box protein maturation"/>
    <property type="evidence" value="ECO:0007669"/>
    <property type="project" value="UniProtKB-ARBA"/>
</dbReference>
<feature type="transmembrane region" description="Helical" evidence="1">
    <location>
        <begin position="6"/>
        <end position="25"/>
    </location>
</feature>
<evidence type="ECO:0000313" key="3">
    <source>
        <dbReference type="EMBL" id="VEP11983.1"/>
    </source>
</evidence>
<organism evidence="3 4">
    <name type="scientific">Hyella patelloides LEGE 07179</name>
    <dbReference type="NCBI Taxonomy" id="945734"/>
    <lineage>
        <taxon>Bacteria</taxon>
        <taxon>Bacillati</taxon>
        <taxon>Cyanobacteriota</taxon>
        <taxon>Cyanophyceae</taxon>
        <taxon>Pleurocapsales</taxon>
        <taxon>Hyellaceae</taxon>
        <taxon>Hyella</taxon>
    </lineage>
</organism>
<feature type="transmembrane region" description="Helical" evidence="1">
    <location>
        <begin position="244"/>
        <end position="263"/>
    </location>
</feature>
<feature type="transmembrane region" description="Helical" evidence="1">
    <location>
        <begin position="45"/>
        <end position="65"/>
    </location>
</feature>
<dbReference type="GO" id="GO:0004175">
    <property type="term" value="F:endopeptidase activity"/>
    <property type="evidence" value="ECO:0007669"/>
    <property type="project" value="UniProtKB-ARBA"/>
</dbReference>
<dbReference type="InterPro" id="IPR003675">
    <property type="entry name" value="Rce1/LyrA-like_dom"/>
</dbReference>
<feature type="transmembrane region" description="Helical" evidence="1">
    <location>
        <begin position="155"/>
        <end position="173"/>
    </location>
</feature>
<keyword evidence="1" id="KW-1133">Transmembrane helix</keyword>
<dbReference type="Proteomes" id="UP000320055">
    <property type="component" value="Unassembled WGS sequence"/>
</dbReference>
<dbReference type="Pfam" id="PF02517">
    <property type="entry name" value="Rce1-like"/>
    <property type="match status" value="1"/>
</dbReference>
<dbReference type="AlphaFoldDB" id="A0A563VKX6"/>
<feature type="transmembrane region" description="Helical" evidence="1">
    <location>
        <begin position="185"/>
        <end position="207"/>
    </location>
</feature>
<dbReference type="PANTHER" id="PTHR39430:SF1">
    <property type="entry name" value="PROTEASE"/>
    <property type="match status" value="1"/>
</dbReference>
<reference evidence="3 4" key="1">
    <citation type="submission" date="2019-01" db="EMBL/GenBank/DDBJ databases">
        <authorList>
            <person name="Brito A."/>
        </authorList>
    </citation>
    <scope>NUCLEOTIDE SEQUENCE [LARGE SCALE GENOMIC DNA]</scope>
    <source>
        <strain evidence="3">1</strain>
    </source>
</reference>
<protein>
    <submittedName>
        <fullName evidence="3">Abortive phage infection protein</fullName>
    </submittedName>
</protein>
<dbReference type="OrthoDB" id="3034706at2"/>
<proteinExistence type="predicted"/>
<dbReference type="EMBL" id="CAACVJ010000035">
    <property type="protein sequence ID" value="VEP11983.1"/>
    <property type="molecule type" value="Genomic_DNA"/>
</dbReference>
<evidence type="ECO:0000313" key="4">
    <source>
        <dbReference type="Proteomes" id="UP000320055"/>
    </source>
</evidence>
<feature type="transmembrane region" description="Helical" evidence="1">
    <location>
        <begin position="85"/>
        <end position="105"/>
    </location>
</feature>
<gene>
    <name evidence="3" type="ORF">H1P_130003</name>
</gene>
<evidence type="ECO:0000259" key="2">
    <source>
        <dbReference type="Pfam" id="PF02517"/>
    </source>
</evidence>
<evidence type="ECO:0000256" key="1">
    <source>
        <dbReference type="SAM" id="Phobius"/>
    </source>
</evidence>
<name>A0A563VKX6_9CYAN</name>
<dbReference type="RefSeq" id="WP_144863890.1">
    <property type="nucleotide sequence ID" value="NZ_LR213775.1"/>
</dbReference>
<feature type="domain" description="CAAX prenyl protease 2/Lysostaphin resistance protein A-like" evidence="2">
    <location>
        <begin position="121"/>
        <end position="213"/>
    </location>
</feature>
<dbReference type="PANTHER" id="PTHR39430">
    <property type="entry name" value="MEMBRANE-ASSOCIATED PROTEASE-RELATED"/>
    <property type="match status" value="1"/>
</dbReference>
<accession>A0A563VKX6</accession>